<dbReference type="RefSeq" id="WP_072556415.1">
    <property type="nucleotide sequence ID" value="NZ_CP018155.1"/>
</dbReference>
<accession>A0A1L3JL96</accession>
<name>A0A1L3JL96_9FLAO</name>
<dbReference type="OrthoDB" id="1142271at2"/>
<organism evidence="2 3">
    <name type="scientific">Tenacibaculum todarodis</name>
    <dbReference type="NCBI Taxonomy" id="1850252"/>
    <lineage>
        <taxon>Bacteria</taxon>
        <taxon>Pseudomonadati</taxon>
        <taxon>Bacteroidota</taxon>
        <taxon>Flavobacteriia</taxon>
        <taxon>Flavobacteriales</taxon>
        <taxon>Flavobacteriaceae</taxon>
        <taxon>Tenacibaculum</taxon>
    </lineage>
</organism>
<dbReference type="Proteomes" id="UP000181898">
    <property type="component" value="Chromosome"/>
</dbReference>
<keyword evidence="1" id="KW-0732">Signal</keyword>
<evidence type="ECO:0008006" key="4">
    <source>
        <dbReference type="Google" id="ProtNLM"/>
    </source>
</evidence>
<dbReference type="STRING" id="1850252.LPB136_11165"/>
<dbReference type="AlphaFoldDB" id="A0A1L3JL96"/>
<dbReference type="KEGG" id="ten:LPB136_11165"/>
<proteinExistence type="predicted"/>
<sequence length="277" mass="32182">MKSLISTLILLFSCFSLFAQKYTFDNQHLTHDIGVFTGVYAMQSDYGQRYNFQSEVGNAAMSISLVHYLTFYNRNARWNARYRLIDDIAIKTEINYMTTDNLRHHGKYVEAGGGPFSNRQKLRDMRGSVSIFNFGVSGEYHFNDLRSFSAYYSEYKWNPYVSLGIMYSMYENDLTTEHGDGDWRSDPTLLYTKWQDWRDRAVGKGSTGSAVLGAGIRYKLTERMDLSALGRWQYFFSDNVDGLNAKNRPENKYNEWAISLQVGVIWHLNFSDPLRLF</sequence>
<gene>
    <name evidence="2" type="ORF">LPB136_11165</name>
</gene>
<dbReference type="Gene3D" id="2.40.160.20">
    <property type="match status" value="1"/>
</dbReference>
<keyword evidence="3" id="KW-1185">Reference proteome</keyword>
<evidence type="ECO:0000313" key="3">
    <source>
        <dbReference type="Proteomes" id="UP000181898"/>
    </source>
</evidence>
<dbReference type="SUPFAM" id="SSF56925">
    <property type="entry name" value="OMPA-like"/>
    <property type="match status" value="1"/>
</dbReference>
<dbReference type="InterPro" id="IPR011250">
    <property type="entry name" value="OMP/PagP_B-barrel"/>
</dbReference>
<dbReference type="NCBIfam" id="NF047659">
    <property type="entry name" value="THC0290_0291_fam"/>
    <property type="match status" value="1"/>
</dbReference>
<protein>
    <recommendedName>
        <fullName evidence="4">Glutamate dehydrogenase</fullName>
    </recommendedName>
</protein>
<evidence type="ECO:0000313" key="2">
    <source>
        <dbReference type="EMBL" id="APG65891.1"/>
    </source>
</evidence>
<evidence type="ECO:0000256" key="1">
    <source>
        <dbReference type="SAM" id="SignalP"/>
    </source>
</evidence>
<feature type="signal peptide" evidence="1">
    <location>
        <begin position="1"/>
        <end position="19"/>
    </location>
</feature>
<reference evidence="2 3" key="1">
    <citation type="submission" date="2016-11" db="EMBL/GenBank/DDBJ databases">
        <title>Tenacibaculum sp. LPB0136, isolated from marine environment.</title>
        <authorList>
            <person name="Kim E."/>
            <person name="Yi H."/>
        </authorList>
    </citation>
    <scope>NUCLEOTIDE SEQUENCE [LARGE SCALE GENOMIC DNA]</scope>
    <source>
        <strain evidence="2 3">LPB0136</strain>
    </source>
</reference>
<dbReference type="EMBL" id="CP018155">
    <property type="protein sequence ID" value="APG65891.1"/>
    <property type="molecule type" value="Genomic_DNA"/>
</dbReference>
<feature type="chain" id="PRO_5012476306" description="Glutamate dehydrogenase" evidence="1">
    <location>
        <begin position="20"/>
        <end position="277"/>
    </location>
</feature>